<dbReference type="RefSeq" id="WP_003323905.1">
    <property type="nucleotide sequence ID" value="NZ_ALPT02000008.1"/>
</dbReference>
<feature type="transmembrane region" description="Helical" evidence="7">
    <location>
        <begin position="211"/>
        <end position="232"/>
    </location>
</feature>
<dbReference type="EMBL" id="ALPT02000008">
    <property type="protein sequence ID" value="KGA98590.1"/>
    <property type="molecule type" value="Genomic_DNA"/>
</dbReference>
<dbReference type="eggNOG" id="COG0701">
    <property type="taxonomic scope" value="Bacteria"/>
</dbReference>
<protein>
    <recommendedName>
        <fullName evidence="12">Permease</fullName>
    </recommendedName>
</protein>
<comment type="similarity">
    <text evidence="2">Belongs to the UPF0718 family.</text>
</comment>
<evidence type="ECO:0000256" key="1">
    <source>
        <dbReference type="ARBA" id="ARBA00004651"/>
    </source>
</evidence>
<evidence type="ECO:0000313" key="11">
    <source>
        <dbReference type="Proteomes" id="UP000297014"/>
    </source>
</evidence>
<dbReference type="EMBL" id="JALP01000279">
    <property type="protein sequence ID" value="THG88971.1"/>
    <property type="molecule type" value="Genomic_DNA"/>
</dbReference>
<evidence type="ECO:0000256" key="5">
    <source>
        <dbReference type="ARBA" id="ARBA00022989"/>
    </source>
</evidence>
<evidence type="ECO:0000256" key="4">
    <source>
        <dbReference type="ARBA" id="ARBA00022692"/>
    </source>
</evidence>
<evidence type="ECO:0000256" key="6">
    <source>
        <dbReference type="ARBA" id="ARBA00023136"/>
    </source>
</evidence>
<dbReference type="PANTHER" id="PTHR34184">
    <property type="entry name" value="UPF0718 PROTEIN YCGR"/>
    <property type="match status" value="1"/>
</dbReference>
<organism evidence="8 10">
    <name type="scientific">Alkalihalobacillus alcalophilus ATCC 27647 = CGMCC 1.3604</name>
    <dbReference type="NCBI Taxonomy" id="1218173"/>
    <lineage>
        <taxon>Bacteria</taxon>
        <taxon>Bacillati</taxon>
        <taxon>Bacillota</taxon>
        <taxon>Bacilli</taxon>
        <taxon>Bacillales</taxon>
        <taxon>Bacillaceae</taxon>
        <taxon>Alkalihalobacillus</taxon>
    </lineage>
</organism>
<feature type="transmembrane region" description="Helical" evidence="7">
    <location>
        <begin position="266"/>
        <end position="287"/>
    </location>
</feature>
<evidence type="ECO:0000256" key="7">
    <source>
        <dbReference type="SAM" id="Phobius"/>
    </source>
</evidence>
<name>A0A094XIH8_ALKAL</name>
<keyword evidence="4 7" id="KW-0812">Transmembrane</keyword>
<sequence>MKAFFTDVFGFILLIGIVILLAAFPAFKQAEWSFVLSETTVSFLTIFLSILIEAFPFLLAGALMSAFIGLYIKPSHISKWIPKHPFLSIIPALILACLLPICECAIVPVIRNFIRKGVPIHVAVAFMTAAPILNPIVAASTYYAFNLDWSMVGWRMGLAFICTCLIAIIMYILFRQRGKTDVLQYDEMSEHEEHVHEKGIKGIFYHTADDFLFMARYFVIGAFLASLFQTFFARDWLALTGDTTVFGIMMMMGLGYLLSLCSEADAFIAASFGRTFSFEATLSFLIYGPMLDLKNTLMMLSTFKWRFIIAFHVVVTIVVFLTMLVIAFIGGGS</sequence>
<feature type="transmembrane region" description="Helical" evidence="7">
    <location>
        <begin position="84"/>
        <end position="110"/>
    </location>
</feature>
<evidence type="ECO:0000313" key="10">
    <source>
        <dbReference type="Proteomes" id="UP000002754"/>
    </source>
</evidence>
<gene>
    <name evidence="9" type="ORF">AJ85_20220</name>
    <name evidence="8" type="ORF">BALCAV_0203640</name>
</gene>
<keyword evidence="3" id="KW-1003">Cell membrane</keyword>
<reference evidence="9 11" key="2">
    <citation type="submission" date="2014-01" db="EMBL/GenBank/DDBJ databases">
        <title>Draft genome sequencing of Bacillus alcalophilus CGMCC 1.3604.</title>
        <authorList>
            <person name="Yang J."/>
            <person name="Diao L."/>
            <person name="Yang S."/>
        </authorList>
    </citation>
    <scope>NUCLEOTIDE SEQUENCE [LARGE SCALE GENOMIC DNA]</scope>
    <source>
        <strain evidence="9 11">CGMCC 1.3604</strain>
    </source>
</reference>
<keyword evidence="6 7" id="KW-0472">Membrane</keyword>
<dbReference type="AlphaFoldDB" id="A0A094XIH8"/>
<feature type="transmembrane region" description="Helical" evidence="7">
    <location>
        <begin position="238"/>
        <end position="259"/>
    </location>
</feature>
<dbReference type="Proteomes" id="UP000297014">
    <property type="component" value="Unassembled WGS sequence"/>
</dbReference>
<feature type="transmembrane region" description="Helical" evidence="7">
    <location>
        <begin position="39"/>
        <end position="72"/>
    </location>
</feature>
<feature type="transmembrane region" description="Helical" evidence="7">
    <location>
        <begin position="6"/>
        <end position="27"/>
    </location>
</feature>
<evidence type="ECO:0000256" key="3">
    <source>
        <dbReference type="ARBA" id="ARBA00022475"/>
    </source>
</evidence>
<evidence type="ECO:0000313" key="8">
    <source>
        <dbReference type="EMBL" id="KGA98590.1"/>
    </source>
</evidence>
<feature type="transmembrane region" description="Helical" evidence="7">
    <location>
        <begin position="151"/>
        <end position="174"/>
    </location>
</feature>
<dbReference type="GO" id="GO:0005886">
    <property type="term" value="C:plasma membrane"/>
    <property type="evidence" value="ECO:0007669"/>
    <property type="project" value="UniProtKB-SubCell"/>
</dbReference>
<feature type="transmembrane region" description="Helical" evidence="7">
    <location>
        <begin position="307"/>
        <end position="329"/>
    </location>
</feature>
<evidence type="ECO:0000313" key="9">
    <source>
        <dbReference type="EMBL" id="THG88971.1"/>
    </source>
</evidence>
<evidence type="ECO:0000256" key="2">
    <source>
        <dbReference type="ARBA" id="ARBA00006386"/>
    </source>
</evidence>
<dbReference type="Pfam" id="PF03773">
    <property type="entry name" value="ArsP_1"/>
    <property type="match status" value="1"/>
</dbReference>
<dbReference type="PANTHER" id="PTHR34184:SF4">
    <property type="entry name" value="UPF0718 PROTEIN YCGR"/>
    <property type="match status" value="1"/>
</dbReference>
<keyword evidence="10" id="KW-1185">Reference proteome</keyword>
<dbReference type="InterPro" id="IPR052923">
    <property type="entry name" value="UPF0718"/>
</dbReference>
<feature type="transmembrane region" description="Helical" evidence="7">
    <location>
        <begin position="122"/>
        <end position="145"/>
    </location>
</feature>
<proteinExistence type="inferred from homology"/>
<reference evidence="8 10" key="1">
    <citation type="journal article" date="2014" name="Genome Announc.">
        <title>Draft Genome Sequence of Bacillus alcalophilus AV1934, a Classic Alkaliphile Isolated from Human Feces in 1934.</title>
        <authorList>
            <person name="Attie O."/>
            <person name="Jayaprakash A."/>
            <person name="Shah H."/>
            <person name="Paulsen I.T."/>
            <person name="Morino M."/>
            <person name="Takahashi Y."/>
            <person name="Narumi I."/>
            <person name="Sachidanandam R."/>
            <person name="Satoh K."/>
            <person name="Ito M."/>
            <person name="Krulwich T.A."/>
        </authorList>
    </citation>
    <scope>NUCLEOTIDE SEQUENCE [LARGE SCALE GENOMIC DNA]</scope>
    <source>
        <strain evidence="8 10">AV1934</strain>
    </source>
</reference>
<dbReference type="STRING" id="1218173.BALCAV_0203640"/>
<keyword evidence="5 7" id="KW-1133">Transmembrane helix</keyword>
<dbReference type="InterPro" id="IPR005524">
    <property type="entry name" value="DUF318"/>
</dbReference>
<evidence type="ECO:0008006" key="12">
    <source>
        <dbReference type="Google" id="ProtNLM"/>
    </source>
</evidence>
<comment type="subcellular location">
    <subcellularLocation>
        <location evidence="1">Cell membrane</location>
        <topology evidence="1">Multi-pass membrane protein</topology>
    </subcellularLocation>
</comment>
<dbReference type="Proteomes" id="UP000002754">
    <property type="component" value="Unassembled WGS sequence"/>
</dbReference>
<dbReference type="OrthoDB" id="9810876at2"/>
<comment type="caution">
    <text evidence="8">The sequence shown here is derived from an EMBL/GenBank/DDBJ whole genome shotgun (WGS) entry which is preliminary data.</text>
</comment>
<accession>A0A094XIH8</accession>